<organism evidence="1 2">
    <name type="scientific">Mycoplasma haemofelis (strain Langford 1)</name>
    <name type="common">Haemobartonella felis</name>
    <dbReference type="NCBI Taxonomy" id="941640"/>
    <lineage>
        <taxon>Bacteria</taxon>
        <taxon>Bacillati</taxon>
        <taxon>Mycoplasmatota</taxon>
        <taxon>Mollicutes</taxon>
        <taxon>Mycoplasmataceae</taxon>
        <taxon>Mycoplasma</taxon>
    </lineage>
</organism>
<evidence type="ECO:0000313" key="2">
    <source>
        <dbReference type="Proteomes" id="UP000008637"/>
    </source>
</evidence>
<dbReference type="HOGENOM" id="CLU_2047093_0_0_14"/>
<proteinExistence type="predicted"/>
<name>E8ZJL3_MYCHL</name>
<dbReference type="Proteomes" id="UP000008637">
    <property type="component" value="Chromosome"/>
</dbReference>
<evidence type="ECO:0000313" key="1">
    <source>
        <dbReference type="EMBL" id="CBY93334.1"/>
    </source>
</evidence>
<keyword evidence="2" id="KW-1185">Reference proteome</keyword>
<dbReference type="EMBL" id="FR773153">
    <property type="protein sequence ID" value="CBY93334.1"/>
    <property type="molecule type" value="Genomic_DNA"/>
</dbReference>
<dbReference type="KEGG" id="mha:HF1_13260"/>
<accession>E8ZJL3</accession>
<protein>
    <submittedName>
        <fullName evidence="1">Uncharacterized protein</fullName>
    </submittedName>
</protein>
<sequence length="120" mass="13144">MTSLAKGAIGLGGVGAIGGGTLAWQQGVFSSRESIRKKLISEGYKILSSSDGAWTQIFEKYKSNENEWKFKDDQINASSGTTDVQKLKDKCASALEGDADDKDEYYKAAKWCVVPRKVER</sequence>
<reference evidence="1 2" key="1">
    <citation type="journal article" date="2011" name="J. Bacteriol.">
        <title>Complete genome sequence of Mycoplasma haemofelis, a hemotropic mycoplasma.</title>
        <authorList>
            <person name="Barker E.N."/>
            <person name="Helps C.R."/>
            <person name="Peters I.R."/>
            <person name="Darby A.C."/>
            <person name="Radford A.D."/>
            <person name="Tasker S."/>
        </authorList>
    </citation>
    <scope>NUCLEOTIDE SEQUENCE [LARGE SCALE GENOMIC DNA]</scope>
    <source>
        <strain evidence="1 2">Langford 1</strain>
    </source>
</reference>
<gene>
    <name evidence="1" type="ORF">HF1_13260</name>
</gene>
<dbReference type="AlphaFoldDB" id="E8ZJL3"/>